<dbReference type="EMBL" id="LNIX01000040">
    <property type="protein sequence ID" value="OXA39250.1"/>
    <property type="molecule type" value="Genomic_DNA"/>
</dbReference>
<sequence>MDRPRRARGPLRRVFTTLVNEMKEELAKEDPDEEVLEVQLNRLEGYAEKMTHFDNVTMDALLDSNATEEELNEETLSCEEYNKKLVTMRYALRRFLSKKDRSASPSSANVRSLESTSTRDKKTYRLPKLELKKFGGDLIEWLSWWSQFEKIHLDEDLETSDKFQYLAQSMMVGSRAKELIDSYPMTAANYHKAVQALKERFGRDHLLVEVYVRELLKMVISNVCSKDKCDIMKMYDKLESHLRALDSLGVTTDKCAAMLFPIVESSLPEELLRVWQRSEIPSRADAGTTSLTSLMEFLRQEVRNEERISLARSGFGMTKDKKIRSREDGGGDNYATSAGLFSGQKTECAFCKKPHPTQDCFRAKTLSYDVKRQKLQEMKCCFSCLKVGHNANKCRNPMRCQVCQEKHPTVMCPGLSIPRTRPESLFESFGRERVVRLIYDSGNQQSFVRRDTMKSLGVNKIGEEWVNNCLFGGMVTGPIKHNKYRIQIESLNGHHRESLEVLDRDDICGLIARVPSGPWIKELANQGVHLTDFTSDSPEIEILIGSDYYGKLMTGRVVQLKSGLTAFQSTFGWSLGGKVPKDNIGMTVTSLFLASMDESKLWDLDVIGITDPAEHLNKEDRDKEVKEHFLQSVCREDGRYCVSLPWMDGRPNIPCNKNIAERRLVSATEKIIQSGYYDKYDEVFESWRKEGIIEEIEDDDEVFSHYLPHRAVIKPESITTPIRPVFDASCKTRRTPSLNESLEKGPNLLEQIPDMLLRFRRGQIGVTSDIRKAFLQIKVTPEDTNYLRFLWWEDWSKKKLKIFRHLRVVFGVNCSPYLLGAVIEHHLKSVKTVEKDVAEQLWKSPYVDNCVSTVSSESELEHFKSAATKIMEDAKMDLRMWEWSHQDNSITSVLGMKWNKADDTLGYQVEECAQQQFTKREVLSCAQKFIDPLGYLCPALIVPKIILQEAWRNKISWDENLDENLITKFTVWISEVPSFQEIWIKRNAFGDGRGTMQIHTFVDASKSSYAAAVFLRVDNDGEVDLHLLQARSRVAPIKQVSIPRLELLACTIGARLTKVILTLSKEEEWRHIPGTLNPADLPSRGCSPAQLRDSRWWEGPHWLKLDEESWPIEKFTTNEEEVMSEKLKSVTVNLLTSCADVPWYCKKFSSFNKIVNLVAWILRFVEKTRKRSNSNGPLTVAELEHSEKKLLSLVQSESFKRGEKTIANLRVVWDTDDGIARVQTKLLMRTDMVNFKTPILLPEKHPLVRLLIRYIHLESGHGGTQYVMGRLREKYWIIRGRKAVRQVITGCVRCRRFSAQHVKTPEAPLPEDRVRTSVAFEVVGVDLAGPLFLKGGTKIWTVLFTCAVYRCVHLELVKSLSTEAFLMAFHRFIDRRGTPAVVSSDNGRNFVGAVNLFSSINWDEIEEKSREKRIVWKFNPPTAAWWGGWWEKLIGLMKGLLKRMLGQARVNHEELMTCIIQVENVLNNRPLTVVTEDPQDLKALTPSMFLLENKNGVSPEMEQVSMEGLNKRLKFLRKIREELRSRFRKEYLALLVQPGSEKTSDLKIGDVVLVGSDGVKRQDWPMAKVVDLIPGRDGYSRTARVKTSYAAELFGNGRIKILSTTKSDQGDPERCHLPQKE</sequence>
<comment type="caution">
    <text evidence="2">The sequence shown here is derived from an EMBL/GenBank/DDBJ whole genome shotgun (WGS) entry which is preliminary data.</text>
</comment>
<dbReference type="PANTHER" id="PTHR47331">
    <property type="entry name" value="PHD-TYPE DOMAIN-CONTAINING PROTEIN"/>
    <property type="match status" value="1"/>
</dbReference>
<dbReference type="InterPro" id="IPR036397">
    <property type="entry name" value="RNaseH_sf"/>
</dbReference>
<evidence type="ECO:0000313" key="2">
    <source>
        <dbReference type="EMBL" id="OXA39250.1"/>
    </source>
</evidence>
<evidence type="ECO:0000313" key="3">
    <source>
        <dbReference type="Proteomes" id="UP000198287"/>
    </source>
</evidence>
<dbReference type="Pfam" id="PF17921">
    <property type="entry name" value="Integrase_H2C2"/>
    <property type="match status" value="1"/>
</dbReference>
<protein>
    <submittedName>
        <fullName evidence="2">Pro-Pol polyprotein</fullName>
    </submittedName>
</protein>
<evidence type="ECO:0000259" key="1">
    <source>
        <dbReference type="PROSITE" id="PS50994"/>
    </source>
</evidence>
<dbReference type="Pfam" id="PF18701">
    <property type="entry name" value="DUF5641"/>
    <property type="match status" value="1"/>
</dbReference>
<reference evidence="2 3" key="1">
    <citation type="submission" date="2015-12" db="EMBL/GenBank/DDBJ databases">
        <title>The genome of Folsomia candida.</title>
        <authorList>
            <person name="Faddeeva A."/>
            <person name="Derks M.F."/>
            <person name="Anvar Y."/>
            <person name="Smit S."/>
            <person name="Van Straalen N."/>
            <person name="Roelofs D."/>
        </authorList>
    </citation>
    <scope>NUCLEOTIDE SEQUENCE [LARGE SCALE GENOMIC DNA]</scope>
    <source>
        <strain evidence="2 3">VU population</strain>
        <tissue evidence="2">Whole body</tissue>
    </source>
</reference>
<proteinExistence type="predicted"/>
<dbReference type="GO" id="GO:0015074">
    <property type="term" value="P:DNA integration"/>
    <property type="evidence" value="ECO:0007669"/>
    <property type="project" value="InterPro"/>
</dbReference>
<dbReference type="GO" id="GO:0071897">
    <property type="term" value="P:DNA biosynthetic process"/>
    <property type="evidence" value="ECO:0007669"/>
    <property type="project" value="UniProtKB-ARBA"/>
</dbReference>
<dbReference type="OrthoDB" id="416987at2759"/>
<dbReference type="SUPFAM" id="SSF56672">
    <property type="entry name" value="DNA/RNA polymerases"/>
    <property type="match status" value="1"/>
</dbReference>
<dbReference type="STRING" id="158441.A0A226D2G7"/>
<keyword evidence="3" id="KW-1185">Reference proteome</keyword>
<dbReference type="PROSITE" id="PS50994">
    <property type="entry name" value="INTEGRASE"/>
    <property type="match status" value="1"/>
</dbReference>
<dbReference type="InterPro" id="IPR043502">
    <property type="entry name" value="DNA/RNA_pol_sf"/>
</dbReference>
<organism evidence="2 3">
    <name type="scientific">Folsomia candida</name>
    <name type="common">Springtail</name>
    <dbReference type="NCBI Taxonomy" id="158441"/>
    <lineage>
        <taxon>Eukaryota</taxon>
        <taxon>Metazoa</taxon>
        <taxon>Ecdysozoa</taxon>
        <taxon>Arthropoda</taxon>
        <taxon>Hexapoda</taxon>
        <taxon>Collembola</taxon>
        <taxon>Entomobryomorpha</taxon>
        <taxon>Isotomoidea</taxon>
        <taxon>Isotomidae</taxon>
        <taxon>Proisotominae</taxon>
        <taxon>Folsomia</taxon>
    </lineage>
</organism>
<dbReference type="Gene3D" id="1.10.340.70">
    <property type="match status" value="1"/>
</dbReference>
<dbReference type="Gene3D" id="3.10.10.10">
    <property type="entry name" value="HIV Type 1 Reverse Transcriptase, subunit A, domain 1"/>
    <property type="match status" value="1"/>
</dbReference>
<dbReference type="InterPro" id="IPR005312">
    <property type="entry name" value="DUF1759"/>
</dbReference>
<dbReference type="InterPro" id="IPR012337">
    <property type="entry name" value="RNaseH-like_sf"/>
</dbReference>
<dbReference type="GO" id="GO:0042575">
    <property type="term" value="C:DNA polymerase complex"/>
    <property type="evidence" value="ECO:0007669"/>
    <property type="project" value="UniProtKB-ARBA"/>
</dbReference>
<dbReference type="InterPro" id="IPR040676">
    <property type="entry name" value="DUF5641"/>
</dbReference>
<dbReference type="Proteomes" id="UP000198287">
    <property type="component" value="Unassembled WGS sequence"/>
</dbReference>
<dbReference type="Pfam" id="PF05380">
    <property type="entry name" value="Peptidase_A17"/>
    <property type="match status" value="1"/>
</dbReference>
<feature type="domain" description="Integrase catalytic" evidence="1">
    <location>
        <begin position="1304"/>
        <end position="1494"/>
    </location>
</feature>
<dbReference type="InterPro" id="IPR008042">
    <property type="entry name" value="Retrotrans_Pao"/>
</dbReference>
<accession>A0A226D2G7</accession>
<name>A0A226D2G7_FOLCA</name>
<dbReference type="Gene3D" id="3.30.420.10">
    <property type="entry name" value="Ribonuclease H-like superfamily/Ribonuclease H"/>
    <property type="match status" value="1"/>
</dbReference>
<dbReference type="InterPro" id="IPR041588">
    <property type="entry name" value="Integrase_H2C2"/>
</dbReference>
<dbReference type="Gene3D" id="3.30.70.270">
    <property type="match status" value="1"/>
</dbReference>
<dbReference type="GO" id="GO:0003676">
    <property type="term" value="F:nucleic acid binding"/>
    <property type="evidence" value="ECO:0007669"/>
    <property type="project" value="InterPro"/>
</dbReference>
<dbReference type="OMA" id="SAKKIEW"/>
<dbReference type="SUPFAM" id="SSF53098">
    <property type="entry name" value="Ribonuclease H-like"/>
    <property type="match status" value="1"/>
</dbReference>
<dbReference type="InterPro" id="IPR043128">
    <property type="entry name" value="Rev_trsase/Diguanyl_cyclase"/>
</dbReference>
<dbReference type="InterPro" id="IPR001584">
    <property type="entry name" value="Integrase_cat-core"/>
</dbReference>
<dbReference type="Pfam" id="PF03564">
    <property type="entry name" value="DUF1759"/>
    <property type="match status" value="1"/>
</dbReference>
<dbReference type="PANTHER" id="PTHR47331:SF2">
    <property type="match status" value="1"/>
</dbReference>
<gene>
    <name evidence="2" type="ORF">Fcan01_26016</name>
</gene>